<comment type="catalytic activity">
    <reaction evidence="9">
        <text>L-seryl-[protein] + ATP = O-phospho-L-seryl-[protein] + ADP + H(+)</text>
        <dbReference type="Rhea" id="RHEA:17989"/>
        <dbReference type="Rhea" id="RHEA-COMP:9863"/>
        <dbReference type="Rhea" id="RHEA-COMP:11604"/>
        <dbReference type="ChEBI" id="CHEBI:15378"/>
        <dbReference type="ChEBI" id="CHEBI:29999"/>
        <dbReference type="ChEBI" id="CHEBI:30616"/>
        <dbReference type="ChEBI" id="CHEBI:83421"/>
        <dbReference type="ChEBI" id="CHEBI:456216"/>
        <dbReference type="EC" id="2.7.11.1"/>
    </reaction>
</comment>
<dbReference type="SUPFAM" id="SSF56112">
    <property type="entry name" value="Protein kinase-like (PK-like)"/>
    <property type="match status" value="2"/>
</dbReference>
<keyword evidence="6 13" id="KW-0418">Kinase</keyword>
<dbReference type="Pfam" id="PF00069">
    <property type="entry name" value="Pkinase"/>
    <property type="match status" value="2"/>
</dbReference>
<evidence type="ECO:0000256" key="6">
    <source>
        <dbReference type="ARBA" id="ARBA00022777"/>
    </source>
</evidence>
<keyword evidence="7 10" id="KW-0067">ATP-binding</keyword>
<dbReference type="PROSITE" id="PS00107">
    <property type="entry name" value="PROTEIN_KINASE_ATP"/>
    <property type="match status" value="1"/>
</dbReference>
<dbReference type="SMART" id="SM00220">
    <property type="entry name" value="S_TKc"/>
    <property type="match status" value="1"/>
</dbReference>
<feature type="region of interest" description="Disordered" evidence="11">
    <location>
        <begin position="485"/>
        <end position="547"/>
    </location>
</feature>
<feature type="compositionally biased region" description="Low complexity" evidence="11">
    <location>
        <begin position="526"/>
        <end position="537"/>
    </location>
</feature>
<feature type="region of interest" description="Disordered" evidence="11">
    <location>
        <begin position="307"/>
        <end position="332"/>
    </location>
</feature>
<organism evidence="13 14">
    <name type="scientific">Giardia intestinalis (strain ATCC 50803 / WB clone C6)</name>
    <name type="common">Giardia lamblia</name>
    <dbReference type="NCBI Taxonomy" id="184922"/>
    <lineage>
        <taxon>Eukaryota</taxon>
        <taxon>Metamonada</taxon>
        <taxon>Diplomonadida</taxon>
        <taxon>Hexamitidae</taxon>
        <taxon>Giardiinae</taxon>
        <taxon>Giardia</taxon>
    </lineage>
</organism>
<feature type="binding site" evidence="10">
    <location>
        <position position="188"/>
    </location>
    <ligand>
        <name>ATP</name>
        <dbReference type="ChEBI" id="CHEBI:30616"/>
    </ligand>
</feature>
<feature type="compositionally biased region" description="Polar residues" evidence="11">
    <location>
        <begin position="538"/>
        <end position="547"/>
    </location>
</feature>
<dbReference type="InterPro" id="IPR000719">
    <property type="entry name" value="Prot_kinase_dom"/>
</dbReference>
<evidence type="ECO:0000259" key="12">
    <source>
        <dbReference type="PROSITE" id="PS50011"/>
    </source>
</evidence>
<keyword evidence="3" id="KW-0597">Phosphoprotein</keyword>
<evidence type="ECO:0000313" key="13">
    <source>
        <dbReference type="EMBL" id="KAE8303469.1"/>
    </source>
</evidence>
<feature type="compositionally biased region" description="Low complexity" evidence="11">
    <location>
        <begin position="312"/>
        <end position="328"/>
    </location>
</feature>
<dbReference type="Gene3D" id="1.10.510.10">
    <property type="entry name" value="Transferase(Phosphotransferase) domain 1"/>
    <property type="match status" value="1"/>
</dbReference>
<keyword evidence="5 10" id="KW-0547">Nucleotide-binding</keyword>
<name>A0A644F4C9_GIAIC</name>
<dbReference type="EC" id="2.7.11.1" evidence="1"/>
<dbReference type="InParanoid" id="A0A644F4C9"/>
<dbReference type="PANTHER" id="PTHR24356">
    <property type="entry name" value="SERINE/THREONINE-PROTEIN KINASE"/>
    <property type="match status" value="1"/>
</dbReference>
<dbReference type="InterPro" id="IPR050236">
    <property type="entry name" value="Ser_Thr_kinase_AGC"/>
</dbReference>
<evidence type="ECO:0000256" key="3">
    <source>
        <dbReference type="ARBA" id="ARBA00022553"/>
    </source>
</evidence>
<evidence type="ECO:0000256" key="5">
    <source>
        <dbReference type="ARBA" id="ARBA00022741"/>
    </source>
</evidence>
<evidence type="ECO:0000256" key="8">
    <source>
        <dbReference type="ARBA" id="ARBA00047899"/>
    </source>
</evidence>
<evidence type="ECO:0000256" key="11">
    <source>
        <dbReference type="SAM" id="MobiDB-lite"/>
    </source>
</evidence>
<keyword evidence="2" id="KW-0723">Serine/threonine-protein kinase</keyword>
<dbReference type="PANTHER" id="PTHR24356:SF417">
    <property type="entry name" value="CELL CYCLE PROTEIN KINASE DBF2-RELATED"/>
    <property type="match status" value="1"/>
</dbReference>
<keyword evidence="4" id="KW-0808">Transferase</keyword>
<evidence type="ECO:0000256" key="2">
    <source>
        <dbReference type="ARBA" id="ARBA00022527"/>
    </source>
</evidence>
<dbReference type="PROSITE" id="PS00108">
    <property type="entry name" value="PROTEIN_KINASE_ST"/>
    <property type="match status" value="1"/>
</dbReference>
<protein>
    <recommendedName>
        <fullName evidence="1">non-specific serine/threonine protein kinase</fullName>
        <ecNumber evidence="1">2.7.11.1</ecNumber>
    </recommendedName>
</protein>
<feature type="compositionally biased region" description="Polar residues" evidence="11">
    <location>
        <begin position="2113"/>
        <end position="2122"/>
    </location>
</feature>
<dbReference type="GO" id="GO:0005524">
    <property type="term" value="F:ATP binding"/>
    <property type="evidence" value="ECO:0007669"/>
    <property type="project" value="UniProtKB-UniRule"/>
</dbReference>
<feature type="region of interest" description="Disordered" evidence="11">
    <location>
        <begin position="1016"/>
        <end position="1040"/>
    </location>
</feature>
<feature type="compositionally biased region" description="Basic and acidic residues" evidence="11">
    <location>
        <begin position="2132"/>
        <end position="2143"/>
    </location>
</feature>
<feature type="compositionally biased region" description="Low complexity" evidence="11">
    <location>
        <begin position="497"/>
        <end position="514"/>
    </location>
</feature>
<comment type="caution">
    <text evidence="13">The sequence shown here is derived from an EMBL/GenBank/DDBJ whole genome shotgun (WGS) entry which is preliminary data.</text>
</comment>
<gene>
    <name evidence="13" type="ORF">GL50803_0060565</name>
</gene>
<evidence type="ECO:0000256" key="4">
    <source>
        <dbReference type="ARBA" id="ARBA00022679"/>
    </source>
</evidence>
<feature type="domain" description="Protein kinase" evidence="12">
    <location>
        <begin position="159"/>
        <end position="918"/>
    </location>
</feature>
<dbReference type="InterPro" id="IPR008271">
    <property type="entry name" value="Ser/Thr_kinase_AS"/>
</dbReference>
<dbReference type="GO" id="GO:0004674">
    <property type="term" value="F:protein serine/threonine kinase activity"/>
    <property type="evidence" value="ECO:0000318"/>
    <property type="project" value="GO_Central"/>
</dbReference>
<reference evidence="13 14" key="1">
    <citation type="journal article" date="2007" name="Science">
        <title>Genomic minimalism in the early diverging intestinal parasite Giardia lamblia.</title>
        <authorList>
            <person name="Morrison H.G."/>
            <person name="McArthur A.G."/>
            <person name="Gillin F.D."/>
            <person name="Aley S.B."/>
            <person name="Adam R.D."/>
            <person name="Olsen G.J."/>
            <person name="Best A.A."/>
            <person name="Cande W.Z."/>
            <person name="Chen F."/>
            <person name="Cipriano M.J."/>
            <person name="Davids B.J."/>
            <person name="Dawson S.C."/>
            <person name="Elmendorf H.G."/>
            <person name="Hehl A.B."/>
            <person name="Holder M.E."/>
            <person name="Huse S.M."/>
            <person name="Kim U.U."/>
            <person name="Lasek-Nesselquist E."/>
            <person name="Manning G."/>
            <person name="Nigam A."/>
            <person name="Nixon J.E."/>
            <person name="Palm D."/>
            <person name="Passamaneck N.E."/>
            <person name="Prabhu A."/>
            <person name="Reich C.I."/>
            <person name="Reiner D.S."/>
            <person name="Samuelson J."/>
            <person name="Svard S.G."/>
            <person name="Sogin M.L."/>
        </authorList>
    </citation>
    <scope>NUCLEOTIDE SEQUENCE [LARGE SCALE GENOMIC DNA]</scope>
    <source>
        <strain evidence="13 14">WB C6</strain>
    </source>
</reference>
<evidence type="ECO:0000256" key="10">
    <source>
        <dbReference type="PROSITE-ProRule" id="PRU10141"/>
    </source>
</evidence>
<feature type="region of interest" description="Disordered" evidence="11">
    <location>
        <begin position="2110"/>
        <end position="2175"/>
    </location>
</feature>
<feature type="compositionally biased region" description="Polar residues" evidence="11">
    <location>
        <begin position="2289"/>
        <end position="2305"/>
    </location>
</feature>
<evidence type="ECO:0000313" key="14">
    <source>
        <dbReference type="Proteomes" id="UP000001548"/>
    </source>
</evidence>
<feature type="region of interest" description="Disordered" evidence="11">
    <location>
        <begin position="1848"/>
        <end position="1881"/>
    </location>
</feature>
<evidence type="ECO:0000256" key="9">
    <source>
        <dbReference type="ARBA" id="ARBA00048679"/>
    </source>
</evidence>
<dbReference type="EMBL" id="AACB03000002">
    <property type="protein sequence ID" value="KAE8303469.1"/>
    <property type="molecule type" value="Genomic_DNA"/>
</dbReference>
<comment type="catalytic activity">
    <reaction evidence="8">
        <text>L-threonyl-[protein] + ATP = O-phospho-L-threonyl-[protein] + ADP + H(+)</text>
        <dbReference type="Rhea" id="RHEA:46608"/>
        <dbReference type="Rhea" id="RHEA-COMP:11060"/>
        <dbReference type="Rhea" id="RHEA-COMP:11605"/>
        <dbReference type="ChEBI" id="CHEBI:15378"/>
        <dbReference type="ChEBI" id="CHEBI:30013"/>
        <dbReference type="ChEBI" id="CHEBI:30616"/>
        <dbReference type="ChEBI" id="CHEBI:61977"/>
        <dbReference type="ChEBI" id="CHEBI:456216"/>
        <dbReference type="EC" id="2.7.11.1"/>
    </reaction>
</comment>
<evidence type="ECO:0000256" key="7">
    <source>
        <dbReference type="ARBA" id="ARBA00022840"/>
    </source>
</evidence>
<feature type="region of interest" description="Disordered" evidence="11">
    <location>
        <begin position="2283"/>
        <end position="2327"/>
    </location>
</feature>
<dbReference type="InterPro" id="IPR017441">
    <property type="entry name" value="Protein_kinase_ATP_BS"/>
</dbReference>
<dbReference type="InterPro" id="IPR011009">
    <property type="entry name" value="Kinase-like_dom_sf"/>
</dbReference>
<dbReference type="Proteomes" id="UP000001548">
    <property type="component" value="Unassembled WGS sequence"/>
</dbReference>
<evidence type="ECO:0000256" key="1">
    <source>
        <dbReference type="ARBA" id="ARBA00012513"/>
    </source>
</evidence>
<sequence length="2670" mass="291821">MTSDLELDKDTEGRISMFSKFVEDSIQEMFAYLLSREHRLKEAQIGMFEHLIEEASQQLLSPERCKQYSSQRPLLNDLSSELNPYTSKSLNDAIQNGEALPRLNDDSEQVHKERYLTIMNSLALSDTQQISLTDFMNTIYIRESFLLRSRRSGISMDYFYLLKDIGSGAYASVHLVKHKFSGQLFALKKINKSKMKNLSDRIRLRIERCIMMRIRSSFIVGLHYAFYDDENIYFVMDYAAGGDMKSLLDIVGSVSEGWARRWFAEIVCAVLTLHGHIAHRGERHLDLHQNQPNAEVVNEIMADEARREANSHYHSSSSSDSNSSESNDLVASAKTSEVSSHFTDSILFEIQAKASVRSESAQPKVSLPLGSSPILSESQRSAISSLQKAKLALKNSRANTNKIPAFSTSKSAPLPNASLHQVSFDKMLLRFAIPPIPPPVVDVTPMNLVEKSDISNLIPPVPLIFSSKQSKQGPKPVVQRSLLSRMETAPTTDPDDSSSSSKQNQNSSHLLSSKRCPLHTSSETPSSSIQRGSASISENATSTLSGPLSGLTQASFWQPESEDCIEVATPAENVEITEASFLDGRDADSSFILASRTRVENSSQRNLLVPGLSSPALSRPMMISALPPEQSGAASLDSTTMQHLPNPVINGSRIPLHPLPPERFNLSGTTAQNLSRTQSSGHTASLSTTNVLRNQQPAAKSAAPKQSQLRVDPHLSQALPPKPPAPPQNLPCDESKQLIDIFVHRDLKPLNFLFRDDGHILLADFGLAEQLPSVDEGASPLIEAVKVSEKQTSTTKISSTRETSSLLVGEREIVGTVEYMAPEIFNAPAYGRSVDYWALGLILYELLTGEVAFVASTPDELVQRLAAIKTEEDYDKCVSRPDFISDEAWDLIHGLMAHPTKRYGCSEHLHSLMDHPFFTRGYSRNQILNYQTPELQELIYAYKSYEETEAVEHTNEPFQFDEDLLDRLPVYPDEEFLYTLPTHWRPRINNDADLKLFNERELKICGIVASNNGRYQAESLSEPDTENDSTSSDPVLLVPRSRDGNLSSRMSVRRSVHATKKLREILRHVPVETYKKARVRAEDSGAYSSVYRHTAGGGLDESLAPSNVSSFSIDYLADAASVTKDLSRDTFSSTSRTGRLDDTKTRTVGSSLNNMVCNISNSPLANQTCDFPNHIRYNSEDSDNQSLIEDEGVRSQNVTDLYSLSSKTELIGLDSLETATSSLSKVKMAYNRSVAAPHMIVTDDSDQNRTFTTDEEDHLKTISRVSSKSSITTLLPASDDEHLFASLVEIILQLGLDLDTEDMESSAEEAMVGLKSFALLTIVKDAHYNIPPCTFNTVVQSLQTTSCLKDGRGVTGVPTSKDSSLLKHGQIYSTSRLSGSVFSYDSKPPIRTISGHIFNEGDAPQNSADMPLSSAVTLPDPCTQAMGQTSGVCSDSFDVQSFRSVPLSVMSRSVDIKLIHIREKMLTLSNKYLPNLFASSLESQKVASPISKDGVSSTSCTPYNKCTCATNTRSGAVFDWRHYTGFVTCIPNAPYISLEAQVGYALGAAASLAIHLSQLGPKVLKDRDSVFTSSQNISTASISILSSPMPSCSPQYDDDELGAVALSDASSCPSLTSLVLRIESVSSSTSQLCEIPGLDDVPESSMVDCTRAPVDACQQRANITCNELSQRSTSSLKSLYEAAIESSFLLPTPLKGSFYRENTGSLIELRIDTLVKNLPKDQNHSVKGLGYALSQTSSPNELQAFIDTEVRTEGTPESIGILGQKTITSSFERRSGQISALDSDAPPSLEECKEVTSKTSSFEGRQETCAGHATALNNVEEVKSADSFRPDLAEVKVASCSAVCNEKSSREIERQSKSNGSEREVGLGASQNQLGGLPIPEAAGVSMGSSISLHMPNEPARPANFSLSRVTSDCTVSDSSSFRPPPLSIVIPSTKFPENFGNICFTLGRTKQDEASEISSAIPFRTSVPKLVPPYQLQGAPRITSSKDRRYRMHVSSARRTTNAQDPSCLQEQSVKFPLNTSESISTKRSIPLCPDVQPAPVIVSPNRLTTLQNATSVSLPLKKVPYTQLPLITQIASLPFPVTNSAKSESTRPKATRVFPIITGKMPDIMPITTSSTQSRATLPAAQKQEPVSKKKDSDHSQLDYNSMESDEESYYYYSDSSSEDPGDVHSAHASSTTVIDLDVKNESHLTEDSTIYKDTQIPKHVPLSNMRNDRQNTSITPIYIPPTLPLTGDSVASPPVYSDRAPHSTDFQRLRPAPLLPQTPSSDSNISLVTLPLGQESKDPYSLSRTSLSQNSATTTNEFRVSAKTPRTCDADNPSSQQSVRHALSNSSILRNSNFQSILRQNKSVDFDGKHLSKLGHTVVTADCLESRHVRLSQVETQHSTSSMSEDDANVTSGELFSESRYTSKQNMASAGVEAVEKRAKGQPATSTKDRVSFSGRDTIVEFPHTEGESHSIIICQNDSSANLACTRLSGSSIAGELGASLKQGHLSASARDVVSCSTQEEIVPTVKNSLTSNRSQGGNILPNNGSKLQGNMSQNKLELSARHQSVGDVSLPARKNTAACGREERQLGDLHAANAFKPKSRAQSKAPHLASRHETSANNVEMADFLGLEFVAGEDTQYANKALRSNRSFVRALEMVPQSNRHSQSTTDCYSGEITVTAPSEIK</sequence>
<feature type="compositionally biased region" description="Low complexity" evidence="11">
    <location>
        <begin position="695"/>
        <end position="708"/>
    </location>
</feature>
<accession>A0A644F4C9</accession>
<dbReference type="GO" id="GO:0005737">
    <property type="term" value="C:cytoplasm"/>
    <property type="evidence" value="ECO:0000318"/>
    <property type="project" value="GO_Central"/>
</dbReference>
<feature type="region of interest" description="Disordered" evidence="11">
    <location>
        <begin position="694"/>
        <end position="732"/>
    </location>
</feature>
<feature type="compositionally biased region" description="Basic and acidic residues" evidence="11">
    <location>
        <begin position="1848"/>
        <end position="1865"/>
    </location>
</feature>
<proteinExistence type="predicted"/>
<keyword evidence="14" id="KW-1185">Reference proteome</keyword>
<feature type="compositionally biased region" description="Pro residues" evidence="11">
    <location>
        <begin position="720"/>
        <end position="729"/>
    </location>
</feature>
<dbReference type="PROSITE" id="PS50011">
    <property type="entry name" value="PROTEIN_KINASE_DOM"/>
    <property type="match status" value="1"/>
</dbReference>
<dbReference type="Gene3D" id="3.30.200.20">
    <property type="entry name" value="Phosphorylase Kinase, domain 1"/>
    <property type="match status" value="1"/>
</dbReference>